<dbReference type="AlphaFoldDB" id="A0AAE3LHS0"/>
<dbReference type="CDD" id="cd00338">
    <property type="entry name" value="Ser_Recombinase"/>
    <property type="match status" value="1"/>
</dbReference>
<dbReference type="InterPro" id="IPR025827">
    <property type="entry name" value="Zn_ribbon_recom_dom"/>
</dbReference>
<evidence type="ECO:0000259" key="1">
    <source>
        <dbReference type="PROSITE" id="PS51736"/>
    </source>
</evidence>
<dbReference type="Pfam" id="PF07508">
    <property type="entry name" value="Recombinase"/>
    <property type="match status" value="1"/>
</dbReference>
<protein>
    <submittedName>
        <fullName evidence="3">Recombinase family protein</fullName>
    </submittedName>
</protein>
<evidence type="ECO:0000313" key="3">
    <source>
        <dbReference type="EMBL" id="MCU6706093.1"/>
    </source>
</evidence>
<comment type="caution">
    <text evidence="3">The sequence shown here is derived from an EMBL/GenBank/DDBJ whole genome shotgun (WGS) entry which is preliminary data.</text>
</comment>
<dbReference type="GO" id="GO:0003677">
    <property type="term" value="F:DNA binding"/>
    <property type="evidence" value="ECO:0007669"/>
    <property type="project" value="InterPro"/>
</dbReference>
<keyword evidence="4" id="KW-1185">Reference proteome</keyword>
<dbReference type="Gene3D" id="3.40.50.1390">
    <property type="entry name" value="Resolvase, N-terminal catalytic domain"/>
    <property type="match status" value="1"/>
</dbReference>
<proteinExistence type="predicted"/>
<dbReference type="GO" id="GO:0000150">
    <property type="term" value="F:DNA strand exchange activity"/>
    <property type="evidence" value="ECO:0007669"/>
    <property type="project" value="InterPro"/>
</dbReference>
<evidence type="ECO:0000313" key="4">
    <source>
        <dbReference type="Proteomes" id="UP001208131"/>
    </source>
</evidence>
<sequence length="538" mass="61996">MSTAPNVTIIPAKVQTAESRSKYHQLRVAAYCRVSTAQEEQQNSYQVQIAYYTDLINRKKEWTLAGIFADEGISGTQTKKRTEFNRMIRMCRNKKIDLVITKSISRFARNTVDCLEYVRQLKDLGIGVIFEKENINTLTMTSEFMIALYGSFAQAESESISKNVSWGKEKAYREGKVQFQYKYLLGYKKGEDGKPEIVPEEAETVRLIYTLFLDGYSMSRIKKLLENKGILTSQGKKVWNESLIRSILKNEKYAGDALLQKTFTSDCITHKIVKNHGERPMYLVTDHHEPIIDRDTYNRVQQELARRSSKRKISDKTTTEQGKYSSKYALTELLICGKCGTPYRRTTWTSRGKKLIVWRCISRLEHGKRYCPDSPTIKEEQLHKAIIRAINNYYSCGNDVEKILKANISNVLECHGQEEIAAIEKRLKEIDKARSDLISLIATGGCDEDKLDSEFEKLYEEEQSLSERLAMLKSKNQTSAETQAKLDKIIDMIEHEKFELETFDNVLIRKLIECVKVLSKTEILVIFKGGYEVRTEIE</sequence>
<dbReference type="EMBL" id="JAOQJZ010000008">
    <property type="protein sequence ID" value="MCU6706093.1"/>
    <property type="molecule type" value="Genomic_DNA"/>
</dbReference>
<gene>
    <name evidence="3" type="ORF">OCV57_09160</name>
</gene>
<dbReference type="PROSITE" id="PS51736">
    <property type="entry name" value="RECOMBINASES_3"/>
    <property type="match status" value="1"/>
</dbReference>
<feature type="domain" description="Resolvase/invertase-type recombinase catalytic" evidence="1">
    <location>
        <begin position="27"/>
        <end position="175"/>
    </location>
</feature>
<dbReference type="InterPro" id="IPR050639">
    <property type="entry name" value="SSR_resolvase"/>
</dbReference>
<dbReference type="SUPFAM" id="SSF53041">
    <property type="entry name" value="Resolvase-like"/>
    <property type="match status" value="1"/>
</dbReference>
<dbReference type="Pfam" id="PF13408">
    <property type="entry name" value="Zn_ribbon_recom"/>
    <property type="match status" value="1"/>
</dbReference>
<name>A0AAE3LHS0_9FIRM</name>
<dbReference type="InterPro" id="IPR036162">
    <property type="entry name" value="Resolvase-like_N_sf"/>
</dbReference>
<dbReference type="InterPro" id="IPR038109">
    <property type="entry name" value="DNA_bind_recomb_sf"/>
</dbReference>
<dbReference type="InterPro" id="IPR006119">
    <property type="entry name" value="Resolv_N"/>
</dbReference>
<dbReference type="Gene3D" id="3.90.1750.20">
    <property type="entry name" value="Putative Large Serine Recombinase, Chain B, Domain 2"/>
    <property type="match status" value="1"/>
</dbReference>
<accession>A0AAE3LHS0</accession>
<organism evidence="3 4">
    <name type="scientific">Hominimerdicola aceti</name>
    <dbReference type="NCBI Taxonomy" id="2981726"/>
    <lineage>
        <taxon>Bacteria</taxon>
        <taxon>Bacillati</taxon>
        <taxon>Bacillota</taxon>
        <taxon>Clostridia</taxon>
        <taxon>Eubacteriales</taxon>
        <taxon>Oscillospiraceae</taxon>
        <taxon>Hominimerdicola</taxon>
    </lineage>
</organism>
<dbReference type="Pfam" id="PF00239">
    <property type="entry name" value="Resolvase"/>
    <property type="match status" value="1"/>
</dbReference>
<dbReference type="SMART" id="SM00857">
    <property type="entry name" value="Resolvase"/>
    <property type="match status" value="1"/>
</dbReference>
<dbReference type="Proteomes" id="UP001208131">
    <property type="component" value="Unassembled WGS sequence"/>
</dbReference>
<dbReference type="PANTHER" id="PTHR30461:SF23">
    <property type="entry name" value="DNA RECOMBINASE-RELATED"/>
    <property type="match status" value="1"/>
</dbReference>
<dbReference type="PANTHER" id="PTHR30461">
    <property type="entry name" value="DNA-INVERTASE FROM LAMBDOID PROPHAGE"/>
    <property type="match status" value="1"/>
</dbReference>
<dbReference type="InterPro" id="IPR011109">
    <property type="entry name" value="DNA_bind_recombinase_dom"/>
</dbReference>
<dbReference type="PROSITE" id="PS51737">
    <property type="entry name" value="RECOMBINASE_DNA_BIND"/>
    <property type="match status" value="1"/>
</dbReference>
<dbReference type="RefSeq" id="WP_267301272.1">
    <property type="nucleotide sequence ID" value="NZ_JAOQJZ010000008.1"/>
</dbReference>
<reference evidence="3 4" key="1">
    <citation type="journal article" date="2021" name="ISME Commun">
        <title>Automated analysis of genomic sequences facilitates high-throughput and comprehensive description of bacteria.</title>
        <authorList>
            <person name="Hitch T.C.A."/>
        </authorList>
    </citation>
    <scope>NUCLEOTIDE SEQUENCE [LARGE SCALE GENOMIC DNA]</scope>
    <source>
        <strain evidence="3 4">Sanger_31</strain>
    </source>
</reference>
<evidence type="ECO:0000259" key="2">
    <source>
        <dbReference type="PROSITE" id="PS51737"/>
    </source>
</evidence>
<feature type="domain" description="Recombinase" evidence="2">
    <location>
        <begin position="184"/>
        <end position="310"/>
    </location>
</feature>